<dbReference type="Pfam" id="PF13616">
    <property type="entry name" value="Rotamase_3"/>
    <property type="match status" value="1"/>
</dbReference>
<evidence type="ECO:0000256" key="4">
    <source>
        <dbReference type="ARBA" id="ARBA00023235"/>
    </source>
</evidence>
<sequence>MTRAALSCLVLVLTACDGAANSGDPPAEPAKKVEAAAPAKPEAPETPPAPKYPQGEADEACAKILVVAWQGAEGAEPTVTRDKAAAQARAAELQKKLSSGTAFAELAGESDEPRTKAKGGAMGTYAQDKWPEKYAPLKDVVFALGIGETAAPVEHPHGFVVAQRCKVEKVHTRHILVRYAGAKNAEAEIKRSKDAALKLATELHAEASAAGADFEALAKKRSEDSSAERGGDLGSVGRGMFAPAFEAAAFALKPGELSAVVETDFGFHVIQRVD</sequence>
<name>A0ABS7U308_9BACT</name>
<protein>
    <recommendedName>
        <fullName evidence="2">peptidylprolyl isomerase</fullName>
        <ecNumber evidence="2">5.2.1.8</ecNumber>
    </recommendedName>
</protein>
<evidence type="ECO:0000256" key="6">
    <source>
        <dbReference type="SAM" id="MobiDB-lite"/>
    </source>
</evidence>
<evidence type="ECO:0000259" key="8">
    <source>
        <dbReference type="PROSITE" id="PS50198"/>
    </source>
</evidence>
<dbReference type="GO" id="GO:0003755">
    <property type="term" value="F:peptidyl-prolyl cis-trans isomerase activity"/>
    <property type="evidence" value="ECO:0007669"/>
    <property type="project" value="UniProtKB-EC"/>
</dbReference>
<organism evidence="9 10">
    <name type="scientific">Nannocystis pusilla</name>
    <dbReference type="NCBI Taxonomy" id="889268"/>
    <lineage>
        <taxon>Bacteria</taxon>
        <taxon>Pseudomonadati</taxon>
        <taxon>Myxococcota</taxon>
        <taxon>Polyangia</taxon>
        <taxon>Nannocystales</taxon>
        <taxon>Nannocystaceae</taxon>
        <taxon>Nannocystis</taxon>
    </lineage>
</organism>
<feature type="chain" id="PRO_5046190139" description="peptidylprolyl isomerase" evidence="7">
    <location>
        <begin position="20"/>
        <end position="274"/>
    </location>
</feature>
<keyword evidence="3 5" id="KW-0697">Rotamase</keyword>
<evidence type="ECO:0000256" key="2">
    <source>
        <dbReference type="ARBA" id="ARBA00013194"/>
    </source>
</evidence>
<dbReference type="PROSITE" id="PS50198">
    <property type="entry name" value="PPIC_PPIASE_2"/>
    <property type="match status" value="2"/>
</dbReference>
<evidence type="ECO:0000313" key="10">
    <source>
        <dbReference type="Proteomes" id="UP001139031"/>
    </source>
</evidence>
<evidence type="ECO:0000256" key="7">
    <source>
        <dbReference type="SAM" id="SignalP"/>
    </source>
</evidence>
<dbReference type="SUPFAM" id="SSF54534">
    <property type="entry name" value="FKBP-like"/>
    <property type="match status" value="2"/>
</dbReference>
<feature type="domain" description="PpiC" evidence="8">
    <location>
        <begin position="57"/>
        <end position="166"/>
    </location>
</feature>
<dbReference type="PROSITE" id="PS01096">
    <property type="entry name" value="PPIC_PPIASE_1"/>
    <property type="match status" value="1"/>
</dbReference>
<accession>A0ABS7U308</accession>
<proteinExistence type="predicted"/>
<evidence type="ECO:0000256" key="5">
    <source>
        <dbReference type="PROSITE-ProRule" id="PRU00278"/>
    </source>
</evidence>
<dbReference type="Proteomes" id="UP001139031">
    <property type="component" value="Unassembled WGS sequence"/>
</dbReference>
<evidence type="ECO:0000313" key="9">
    <source>
        <dbReference type="EMBL" id="MBZ5714730.1"/>
    </source>
</evidence>
<dbReference type="EMBL" id="JAIRAU010000049">
    <property type="protein sequence ID" value="MBZ5714730.1"/>
    <property type="molecule type" value="Genomic_DNA"/>
</dbReference>
<dbReference type="InterPro" id="IPR023058">
    <property type="entry name" value="PPIase_PpiC_CS"/>
</dbReference>
<dbReference type="PANTHER" id="PTHR10657:SF4">
    <property type="entry name" value="PEPTIDYL-PROLYL CIS-TRANS ISOMERASE-RELATED"/>
    <property type="match status" value="1"/>
</dbReference>
<feature type="domain" description="PpiC" evidence="8">
    <location>
        <begin position="167"/>
        <end position="274"/>
    </location>
</feature>
<evidence type="ECO:0000256" key="3">
    <source>
        <dbReference type="ARBA" id="ARBA00023110"/>
    </source>
</evidence>
<dbReference type="Gene3D" id="3.10.50.40">
    <property type="match status" value="2"/>
</dbReference>
<dbReference type="InterPro" id="IPR000297">
    <property type="entry name" value="PPIase_PpiC"/>
</dbReference>
<dbReference type="EC" id="5.2.1.8" evidence="2"/>
<dbReference type="PROSITE" id="PS51257">
    <property type="entry name" value="PROKAR_LIPOPROTEIN"/>
    <property type="match status" value="1"/>
</dbReference>
<dbReference type="RefSeq" id="WP_224196463.1">
    <property type="nucleotide sequence ID" value="NZ_JAIRAU010000049.1"/>
</dbReference>
<feature type="region of interest" description="Disordered" evidence="6">
    <location>
        <begin position="19"/>
        <end position="56"/>
    </location>
</feature>
<keyword evidence="7" id="KW-0732">Signal</keyword>
<dbReference type="InterPro" id="IPR046357">
    <property type="entry name" value="PPIase_dom_sf"/>
</dbReference>
<dbReference type="PANTHER" id="PTHR10657">
    <property type="entry name" value="PEPTIDYL-PROLYL CIS-TRANS ISOMERASE"/>
    <property type="match status" value="1"/>
</dbReference>
<comment type="catalytic activity">
    <reaction evidence="1">
        <text>[protein]-peptidylproline (omega=180) = [protein]-peptidylproline (omega=0)</text>
        <dbReference type="Rhea" id="RHEA:16237"/>
        <dbReference type="Rhea" id="RHEA-COMP:10747"/>
        <dbReference type="Rhea" id="RHEA-COMP:10748"/>
        <dbReference type="ChEBI" id="CHEBI:83833"/>
        <dbReference type="ChEBI" id="CHEBI:83834"/>
        <dbReference type="EC" id="5.2.1.8"/>
    </reaction>
</comment>
<keyword evidence="10" id="KW-1185">Reference proteome</keyword>
<dbReference type="Pfam" id="PF00639">
    <property type="entry name" value="Rotamase"/>
    <property type="match status" value="1"/>
</dbReference>
<reference evidence="9" key="1">
    <citation type="submission" date="2021-08" db="EMBL/GenBank/DDBJ databases">
        <authorList>
            <person name="Stevens D.C."/>
        </authorList>
    </citation>
    <scope>NUCLEOTIDE SEQUENCE</scope>
    <source>
        <strain evidence="9">DSM 53165</strain>
    </source>
</reference>
<gene>
    <name evidence="9" type="ORF">K7C98_36325</name>
</gene>
<comment type="caution">
    <text evidence="9">The sequence shown here is derived from an EMBL/GenBank/DDBJ whole genome shotgun (WGS) entry which is preliminary data.</text>
</comment>
<feature type="signal peptide" evidence="7">
    <location>
        <begin position="1"/>
        <end position="19"/>
    </location>
</feature>
<dbReference type="InterPro" id="IPR051370">
    <property type="entry name" value="PPIase_Pin1"/>
</dbReference>
<keyword evidence="4 5" id="KW-0413">Isomerase</keyword>
<evidence type="ECO:0000256" key="1">
    <source>
        <dbReference type="ARBA" id="ARBA00000971"/>
    </source>
</evidence>